<evidence type="ECO:0000313" key="16">
    <source>
        <dbReference type="Proteomes" id="UP000053815"/>
    </source>
</evidence>
<reference evidence="15" key="1">
    <citation type="submission" date="2014-09" db="EMBL/GenBank/DDBJ databases">
        <title>Draft genome sequence of an oleaginous Mucoromycotina fungus Mucor ambiguus NBRC6742.</title>
        <authorList>
            <person name="Takeda I."/>
            <person name="Yamane N."/>
            <person name="Morita T."/>
            <person name="Tamano K."/>
            <person name="Machida M."/>
            <person name="Baker S."/>
            <person name="Koike H."/>
        </authorList>
    </citation>
    <scope>NUCLEOTIDE SEQUENCE</scope>
    <source>
        <strain evidence="15">NBRC 6742</strain>
    </source>
</reference>
<dbReference type="PROSITE" id="PS00108">
    <property type="entry name" value="PROTEIN_KINASE_ST"/>
    <property type="match status" value="1"/>
</dbReference>
<evidence type="ECO:0000259" key="14">
    <source>
        <dbReference type="PROSITE" id="PS51285"/>
    </source>
</evidence>
<feature type="coiled-coil region" evidence="11">
    <location>
        <begin position="439"/>
        <end position="701"/>
    </location>
</feature>
<keyword evidence="16" id="KW-1185">Reference proteome</keyword>
<evidence type="ECO:0000256" key="1">
    <source>
        <dbReference type="ARBA" id="ARBA00012513"/>
    </source>
</evidence>
<accession>A0A0C9M0P9</accession>
<evidence type="ECO:0000259" key="13">
    <source>
        <dbReference type="PROSITE" id="PS50011"/>
    </source>
</evidence>
<dbReference type="Gene3D" id="3.30.200.20">
    <property type="entry name" value="Phosphorylase Kinase, domain 1"/>
    <property type="match status" value="1"/>
</dbReference>
<protein>
    <recommendedName>
        <fullName evidence="1">non-specific serine/threonine protein kinase</fullName>
        <ecNumber evidence="1">2.7.11.1</ecNumber>
    </recommendedName>
</protein>
<dbReference type="EC" id="2.7.11.1" evidence="1"/>
<feature type="domain" description="AGC-kinase C-terminal" evidence="14">
    <location>
        <begin position="338"/>
        <end position="417"/>
    </location>
</feature>
<evidence type="ECO:0000313" key="15">
    <source>
        <dbReference type="EMBL" id="GAN01721.1"/>
    </source>
</evidence>
<dbReference type="InterPro" id="IPR050839">
    <property type="entry name" value="Rho-assoc_Ser/Thr_Kinase"/>
</dbReference>
<comment type="similarity">
    <text evidence="8">Belongs to the protein kinase superfamily. STE Ser/Thr protein kinase family. COT1 subfamily.</text>
</comment>
<feature type="compositionally biased region" description="Acidic residues" evidence="12">
    <location>
        <begin position="373"/>
        <end position="392"/>
    </location>
</feature>
<feature type="coiled-coil region" evidence="11">
    <location>
        <begin position="750"/>
        <end position="777"/>
    </location>
</feature>
<dbReference type="GO" id="GO:0031032">
    <property type="term" value="P:actomyosin structure organization"/>
    <property type="evidence" value="ECO:0007669"/>
    <property type="project" value="TreeGrafter"/>
</dbReference>
<dbReference type="SMART" id="SM00133">
    <property type="entry name" value="S_TK_X"/>
    <property type="match status" value="1"/>
</dbReference>
<keyword evidence="3" id="KW-0597">Phosphoprotein</keyword>
<dbReference type="GO" id="GO:0005856">
    <property type="term" value="C:cytoskeleton"/>
    <property type="evidence" value="ECO:0007669"/>
    <property type="project" value="TreeGrafter"/>
</dbReference>
<dbReference type="OrthoDB" id="3638488at2759"/>
<evidence type="ECO:0000256" key="2">
    <source>
        <dbReference type="ARBA" id="ARBA00022527"/>
    </source>
</evidence>
<proteinExistence type="inferred from homology"/>
<dbReference type="GO" id="GO:0004674">
    <property type="term" value="F:protein serine/threonine kinase activity"/>
    <property type="evidence" value="ECO:0007669"/>
    <property type="project" value="UniProtKB-KW"/>
</dbReference>
<comment type="catalytic activity">
    <reaction evidence="10">
        <text>L-seryl-[protein] + ATP = O-phospho-L-seryl-[protein] + ADP + H(+)</text>
        <dbReference type="Rhea" id="RHEA:17989"/>
        <dbReference type="Rhea" id="RHEA-COMP:9863"/>
        <dbReference type="Rhea" id="RHEA-COMP:11604"/>
        <dbReference type="ChEBI" id="CHEBI:15378"/>
        <dbReference type="ChEBI" id="CHEBI:29999"/>
        <dbReference type="ChEBI" id="CHEBI:30616"/>
        <dbReference type="ChEBI" id="CHEBI:83421"/>
        <dbReference type="ChEBI" id="CHEBI:456216"/>
        <dbReference type="EC" id="2.7.11.1"/>
    </reaction>
</comment>
<dbReference type="InterPro" id="IPR000719">
    <property type="entry name" value="Prot_kinase_dom"/>
</dbReference>
<dbReference type="InterPro" id="IPR008271">
    <property type="entry name" value="Ser/Thr_kinase_AS"/>
</dbReference>
<dbReference type="PROSITE" id="PS50011">
    <property type="entry name" value="PROTEIN_KINASE_DOM"/>
    <property type="match status" value="1"/>
</dbReference>
<dbReference type="SUPFAM" id="SSF56112">
    <property type="entry name" value="Protein kinase-like (PK-like)"/>
    <property type="match status" value="1"/>
</dbReference>
<dbReference type="AlphaFoldDB" id="A0A0C9M0P9"/>
<evidence type="ECO:0000256" key="8">
    <source>
        <dbReference type="ARBA" id="ARBA00038271"/>
    </source>
</evidence>
<feature type="domain" description="Protein kinase" evidence="13">
    <location>
        <begin position="72"/>
        <end position="337"/>
    </location>
</feature>
<keyword evidence="6 15" id="KW-0418">Kinase</keyword>
<sequence>MSNLTLRFQKEQRVFKQLTHRDALIDALISLYNNAVNQHSSQQESKNKFIELYKPVYHQINKTKLSLKDFQVLHENSFAEGAFGKVTIVKSTQNNQIYAMKTSSKAKLINQMDRSSPMEERLILSNENEEWLPGLHASFQDEKNLYLVMEYAPGGDLQGLLERRSFQPFNEQEARFYCAELILAVERVHQLGYMHRDIKPGNILIDGKGHIKLGDFGSCISLDTKDYLLMVGTMPYVSPEMCNSEGFDSRHGGVAYGAEVDWWSVGIILYELLYGERPFTGSDIKIQMSLLNPKVSVQFDAIMKVSDEAKDLLSRLLCKSKDKRLTNVTEIKSHAFFKDVNWNALRTSAAPPFIPSIVSPDDVTFFSATSNENGDDDEDDQDSFAVDEDEDQQNSFDKEYPFIGYSYNNTASNVEKPTKTSSSQDFIAQLRQKRGSLEPKQWEEEKSKLKAELEQLKSQHISQMAKQTEENKALQEKLAELENKDTQSQHLIQSLREENDRLKSSSSEINELVEENSQMKASVSVLQHQLSKIEAESVRLTNTIASQNDATDKIQIDYSKLQTTLEELRLENEQYSREIKDSTQLRENIQRQQAKITVLENDLSSIKAECDEYKKQISEYQSNWEETRQSDTDRQKLLQSLQQDIKSLECKLQDEKEHSQSIEQNYSQKLSEQANDYDNLIQQVKEECEQLKQELKRQQSNETTSGRTMKRSIKSLPTIPVTSPPASVLDSPGEGRSILSTMWQRERDSLKNAQKALEDSESQLAYAKKQVVRLKREIKCYQKYTFQQQQQQSGLFSADQRDGNCDADVSMLKNYPDSGRSSRFQNVRKQPLPINATNHLMTSVYSEKSVDAPLSGLTDTVEHDNSFEVSHKKNQVLLDKIKQEKSFIKSTERTIAARARLVRNKGAIDKELEVSLQLAQSTLATLESSLSTKRYSPSDFFRAKKPLPSTMEDLTDI</sequence>
<dbReference type="PANTHER" id="PTHR22988:SF71">
    <property type="entry name" value="CITRON RHO-INTERACTING KINASE"/>
    <property type="match status" value="1"/>
</dbReference>
<dbReference type="STRING" id="91626.A0A0C9M0P9"/>
<evidence type="ECO:0000256" key="10">
    <source>
        <dbReference type="ARBA" id="ARBA00048679"/>
    </source>
</evidence>
<dbReference type="Gene3D" id="1.10.510.10">
    <property type="entry name" value="Transferase(Phosphotransferase) domain 1"/>
    <property type="match status" value="1"/>
</dbReference>
<dbReference type="SMART" id="SM00220">
    <property type="entry name" value="S_TKc"/>
    <property type="match status" value="1"/>
</dbReference>
<evidence type="ECO:0000256" key="12">
    <source>
        <dbReference type="SAM" id="MobiDB-lite"/>
    </source>
</evidence>
<dbReference type="InterPro" id="IPR011009">
    <property type="entry name" value="Kinase-like_dom_sf"/>
</dbReference>
<evidence type="ECO:0000256" key="4">
    <source>
        <dbReference type="ARBA" id="ARBA00022679"/>
    </source>
</evidence>
<gene>
    <name evidence="15" type="ORF">MAM1_0011d01156</name>
</gene>
<name>A0A0C9M0P9_9FUNG</name>
<organism evidence="15">
    <name type="scientific">Mucor ambiguus</name>
    <dbReference type="NCBI Taxonomy" id="91626"/>
    <lineage>
        <taxon>Eukaryota</taxon>
        <taxon>Fungi</taxon>
        <taxon>Fungi incertae sedis</taxon>
        <taxon>Mucoromycota</taxon>
        <taxon>Mucoromycotina</taxon>
        <taxon>Mucoromycetes</taxon>
        <taxon>Mucorales</taxon>
        <taxon>Mucorineae</taxon>
        <taxon>Mucoraceae</taxon>
        <taxon>Mucor</taxon>
    </lineage>
</organism>
<dbReference type="PROSITE" id="PS51285">
    <property type="entry name" value="AGC_KINASE_CTER"/>
    <property type="match status" value="1"/>
</dbReference>
<evidence type="ECO:0000256" key="6">
    <source>
        <dbReference type="ARBA" id="ARBA00022777"/>
    </source>
</evidence>
<keyword evidence="11" id="KW-0175">Coiled coil</keyword>
<feature type="region of interest" description="Disordered" evidence="12">
    <location>
        <begin position="365"/>
        <end position="395"/>
    </location>
</feature>
<dbReference type="PANTHER" id="PTHR22988">
    <property type="entry name" value="MYOTONIC DYSTROPHY S/T KINASE-RELATED"/>
    <property type="match status" value="1"/>
</dbReference>
<dbReference type="GO" id="GO:0005737">
    <property type="term" value="C:cytoplasm"/>
    <property type="evidence" value="ECO:0007669"/>
    <property type="project" value="TreeGrafter"/>
</dbReference>
<keyword evidence="4" id="KW-0808">Transferase</keyword>
<keyword evidence="5" id="KW-0547">Nucleotide-binding</keyword>
<evidence type="ECO:0000256" key="11">
    <source>
        <dbReference type="SAM" id="Coils"/>
    </source>
</evidence>
<keyword evidence="2" id="KW-0723">Serine/threonine-protein kinase</keyword>
<dbReference type="Proteomes" id="UP000053815">
    <property type="component" value="Unassembled WGS sequence"/>
</dbReference>
<dbReference type="GO" id="GO:0005524">
    <property type="term" value="F:ATP binding"/>
    <property type="evidence" value="ECO:0007669"/>
    <property type="project" value="UniProtKB-KW"/>
</dbReference>
<dbReference type="Pfam" id="PF00069">
    <property type="entry name" value="Pkinase"/>
    <property type="match status" value="1"/>
</dbReference>
<evidence type="ECO:0000256" key="3">
    <source>
        <dbReference type="ARBA" id="ARBA00022553"/>
    </source>
</evidence>
<evidence type="ECO:0000256" key="7">
    <source>
        <dbReference type="ARBA" id="ARBA00022840"/>
    </source>
</evidence>
<dbReference type="FunFam" id="1.10.510.10:FF:000024">
    <property type="entry name" value="Probable serine/threonine-protein kinase cot-1"/>
    <property type="match status" value="1"/>
</dbReference>
<evidence type="ECO:0000256" key="9">
    <source>
        <dbReference type="ARBA" id="ARBA00047899"/>
    </source>
</evidence>
<dbReference type="EMBL" id="DF836300">
    <property type="protein sequence ID" value="GAN01721.1"/>
    <property type="molecule type" value="Genomic_DNA"/>
</dbReference>
<dbReference type="InterPro" id="IPR000961">
    <property type="entry name" value="AGC-kinase_C"/>
</dbReference>
<evidence type="ECO:0000256" key="5">
    <source>
        <dbReference type="ARBA" id="ARBA00022741"/>
    </source>
</evidence>
<comment type="catalytic activity">
    <reaction evidence="9">
        <text>L-threonyl-[protein] + ATP = O-phospho-L-threonyl-[protein] + ADP + H(+)</text>
        <dbReference type="Rhea" id="RHEA:46608"/>
        <dbReference type="Rhea" id="RHEA-COMP:11060"/>
        <dbReference type="Rhea" id="RHEA-COMP:11605"/>
        <dbReference type="ChEBI" id="CHEBI:15378"/>
        <dbReference type="ChEBI" id="CHEBI:30013"/>
        <dbReference type="ChEBI" id="CHEBI:30616"/>
        <dbReference type="ChEBI" id="CHEBI:61977"/>
        <dbReference type="ChEBI" id="CHEBI:456216"/>
        <dbReference type="EC" id="2.7.11.1"/>
    </reaction>
</comment>
<keyword evidence="7" id="KW-0067">ATP-binding</keyword>